<evidence type="ECO:0000256" key="2">
    <source>
        <dbReference type="ARBA" id="ARBA00022980"/>
    </source>
</evidence>
<evidence type="ECO:0000256" key="5">
    <source>
        <dbReference type="HAMAP-Rule" id="MF_00374"/>
    </source>
</evidence>
<dbReference type="PANTHER" id="PTHR10916:SF0">
    <property type="entry name" value="LARGE RIBOSOMAL SUBUNIT PROTEIN UL29C"/>
    <property type="match status" value="1"/>
</dbReference>
<dbReference type="AlphaFoldDB" id="A0A363UIU1"/>
<keyword evidence="7" id="KW-1185">Reference proteome</keyword>
<dbReference type="SUPFAM" id="SSF46561">
    <property type="entry name" value="Ribosomal protein L29 (L29p)"/>
    <property type="match status" value="1"/>
</dbReference>
<name>A0A363UIU1_9GAMM</name>
<evidence type="ECO:0000256" key="4">
    <source>
        <dbReference type="ARBA" id="ARBA00035204"/>
    </source>
</evidence>
<dbReference type="InterPro" id="IPR036049">
    <property type="entry name" value="Ribosomal_uL29_sf"/>
</dbReference>
<dbReference type="GO" id="GO:0006412">
    <property type="term" value="P:translation"/>
    <property type="evidence" value="ECO:0007669"/>
    <property type="project" value="UniProtKB-UniRule"/>
</dbReference>
<dbReference type="NCBIfam" id="TIGR00012">
    <property type="entry name" value="L29"/>
    <property type="match status" value="1"/>
</dbReference>
<sequence>MKAAEYNKSLAAKSDAELQDELLSLAREHFNLRMQMATGQLTQVHQIREVKRNIARVKTAISARSILEQAG</sequence>
<evidence type="ECO:0000313" key="6">
    <source>
        <dbReference type="EMBL" id="PWN55341.1"/>
    </source>
</evidence>
<dbReference type="GO" id="GO:0022625">
    <property type="term" value="C:cytosolic large ribosomal subunit"/>
    <property type="evidence" value="ECO:0007669"/>
    <property type="project" value="TreeGrafter"/>
</dbReference>
<organism evidence="6 7">
    <name type="scientific">Abyssibacter profundi</name>
    <dbReference type="NCBI Taxonomy" id="2182787"/>
    <lineage>
        <taxon>Bacteria</taxon>
        <taxon>Pseudomonadati</taxon>
        <taxon>Pseudomonadota</taxon>
        <taxon>Gammaproteobacteria</taxon>
        <taxon>Chromatiales</taxon>
        <taxon>Oceanococcaceae</taxon>
        <taxon>Abyssibacter</taxon>
    </lineage>
</organism>
<dbReference type="FunFam" id="1.10.287.310:FF:000001">
    <property type="entry name" value="50S ribosomal protein L29"/>
    <property type="match status" value="1"/>
</dbReference>
<dbReference type="Gene3D" id="1.10.287.310">
    <property type="match status" value="1"/>
</dbReference>
<comment type="caution">
    <text evidence="6">The sequence shown here is derived from an EMBL/GenBank/DDBJ whole genome shotgun (WGS) entry which is preliminary data.</text>
</comment>
<dbReference type="CDD" id="cd00427">
    <property type="entry name" value="Ribosomal_L29_HIP"/>
    <property type="match status" value="1"/>
</dbReference>
<dbReference type="InterPro" id="IPR050063">
    <property type="entry name" value="Ribosomal_protein_uL29"/>
</dbReference>
<dbReference type="Proteomes" id="UP000251800">
    <property type="component" value="Unassembled WGS sequence"/>
</dbReference>
<dbReference type="Pfam" id="PF00831">
    <property type="entry name" value="Ribosomal_L29"/>
    <property type="match status" value="1"/>
</dbReference>
<dbReference type="HAMAP" id="MF_00374">
    <property type="entry name" value="Ribosomal_uL29"/>
    <property type="match status" value="1"/>
</dbReference>
<dbReference type="OrthoDB" id="9815192at2"/>
<evidence type="ECO:0000313" key="7">
    <source>
        <dbReference type="Proteomes" id="UP000251800"/>
    </source>
</evidence>
<dbReference type="InterPro" id="IPR001854">
    <property type="entry name" value="Ribosomal_uL29"/>
</dbReference>
<accession>A0A363UIU1</accession>
<protein>
    <recommendedName>
        <fullName evidence="4 5">Large ribosomal subunit protein uL29</fullName>
    </recommendedName>
</protein>
<dbReference type="PANTHER" id="PTHR10916">
    <property type="entry name" value="60S RIBOSOMAL PROTEIN L35/50S RIBOSOMAL PROTEIN L29"/>
    <property type="match status" value="1"/>
</dbReference>
<dbReference type="RefSeq" id="WP_109720883.1">
    <property type="nucleotide sequence ID" value="NZ_QEQK01000011.1"/>
</dbReference>
<dbReference type="EMBL" id="QEQK01000011">
    <property type="protein sequence ID" value="PWN55341.1"/>
    <property type="molecule type" value="Genomic_DNA"/>
</dbReference>
<gene>
    <name evidence="5" type="primary">rpmC</name>
    <name evidence="6" type="ORF">DEH80_12725</name>
</gene>
<keyword evidence="2 5" id="KW-0689">Ribosomal protein</keyword>
<dbReference type="GO" id="GO:0003735">
    <property type="term" value="F:structural constituent of ribosome"/>
    <property type="evidence" value="ECO:0007669"/>
    <property type="project" value="InterPro"/>
</dbReference>
<comment type="similarity">
    <text evidence="1 5">Belongs to the universal ribosomal protein uL29 family.</text>
</comment>
<evidence type="ECO:0000256" key="1">
    <source>
        <dbReference type="ARBA" id="ARBA00009254"/>
    </source>
</evidence>
<reference evidence="6 7" key="1">
    <citation type="submission" date="2018-05" db="EMBL/GenBank/DDBJ databases">
        <title>Abyssibacter profundi OUC007T gen. nov., sp. nov, a marine bacterium isolated from seawater of the Mariana Trench.</title>
        <authorList>
            <person name="Zhou S."/>
        </authorList>
    </citation>
    <scope>NUCLEOTIDE SEQUENCE [LARGE SCALE GENOMIC DNA]</scope>
    <source>
        <strain evidence="6 7">OUC007</strain>
    </source>
</reference>
<evidence type="ECO:0000256" key="3">
    <source>
        <dbReference type="ARBA" id="ARBA00023274"/>
    </source>
</evidence>
<proteinExistence type="inferred from homology"/>
<keyword evidence="3 5" id="KW-0687">Ribonucleoprotein</keyword>